<keyword evidence="4" id="KW-0443">Lipid metabolism</keyword>
<sequence length="149" mass="15234">MPKIEIDDDVIRKLAELMGETGLTEIEVAEGDRSIRVSKGATAVAAAVAPATTTVTVSAAAVAAAPANIADHPGAVPSPMVGTAYLQAEPGSPPYVKVGDKVSVGATLLIIEAMKVMNPIKSTKSGTITQVLIDDGQPVEYGQVLLVIE</sequence>
<keyword evidence="4" id="KW-0275">Fatty acid biosynthesis</keyword>
<dbReference type="GO" id="GO:0006633">
    <property type="term" value="P:fatty acid biosynthetic process"/>
    <property type="evidence" value="ECO:0007669"/>
    <property type="project" value="UniProtKB-KW"/>
</dbReference>
<dbReference type="InterPro" id="IPR000089">
    <property type="entry name" value="Biotin_lipoyl"/>
</dbReference>
<dbReference type="RefSeq" id="WP_420244270.1">
    <property type="nucleotide sequence ID" value="NZ_BOPV01000001.1"/>
</dbReference>
<dbReference type="AlphaFoldDB" id="A0A8S8XI92"/>
<reference evidence="6" key="1">
    <citation type="submission" date="2021-02" db="EMBL/GenBank/DDBJ databases">
        <title>Genome sequence of Rhodospirillales sp. strain TMPK1 isolated from soil.</title>
        <authorList>
            <person name="Nakai R."/>
            <person name="Kusada H."/>
            <person name="Tamaki H."/>
        </authorList>
    </citation>
    <scope>NUCLEOTIDE SEQUENCE</scope>
    <source>
        <strain evidence="6">TMPK1</strain>
    </source>
</reference>
<comment type="function">
    <text evidence="1 4">This protein is a component of the acetyl coenzyme A carboxylase complex; first, biotin carboxylase catalyzes the carboxylation of the carrier protein and then the transcarboxylase transfers the carboxyl group to form malonyl-CoA.</text>
</comment>
<dbReference type="InterPro" id="IPR001249">
    <property type="entry name" value="AcCoA_biotinCC"/>
</dbReference>
<dbReference type="Pfam" id="PF00364">
    <property type="entry name" value="Biotin_lipoyl"/>
    <property type="match status" value="1"/>
</dbReference>
<dbReference type="Gene3D" id="2.40.50.100">
    <property type="match status" value="1"/>
</dbReference>
<dbReference type="InterPro" id="IPR011053">
    <property type="entry name" value="Single_hybrid_motif"/>
</dbReference>
<name>A0A8S8XI92_9PROT</name>
<comment type="caution">
    <text evidence="6">The sequence shown here is derived from an EMBL/GenBank/DDBJ whole genome shotgun (WGS) entry which is preliminary data.</text>
</comment>
<proteinExistence type="predicted"/>
<evidence type="ECO:0000256" key="4">
    <source>
        <dbReference type="RuleBase" id="RU364072"/>
    </source>
</evidence>
<accession>A0A8S8XI92</accession>
<dbReference type="PANTHER" id="PTHR45266">
    <property type="entry name" value="OXALOACETATE DECARBOXYLASE ALPHA CHAIN"/>
    <property type="match status" value="1"/>
</dbReference>
<protein>
    <recommendedName>
        <fullName evidence="2 4">Biotin carboxyl carrier protein of acetyl-CoA carboxylase</fullName>
    </recommendedName>
</protein>
<comment type="pathway">
    <text evidence="4">Lipid metabolism; fatty acid biosynthesis.</text>
</comment>
<dbReference type="EMBL" id="BOPV01000001">
    <property type="protein sequence ID" value="GIL40986.1"/>
    <property type="molecule type" value="Genomic_DNA"/>
</dbReference>
<dbReference type="PRINTS" id="PR01071">
    <property type="entry name" value="ACOABIOTINCC"/>
</dbReference>
<evidence type="ECO:0000259" key="5">
    <source>
        <dbReference type="PROSITE" id="PS50968"/>
    </source>
</evidence>
<keyword evidence="4" id="KW-0444">Lipid biosynthesis</keyword>
<keyword evidence="4" id="KW-0276">Fatty acid metabolism</keyword>
<keyword evidence="3 4" id="KW-0092">Biotin</keyword>
<evidence type="ECO:0000256" key="1">
    <source>
        <dbReference type="ARBA" id="ARBA00003761"/>
    </source>
</evidence>
<dbReference type="GO" id="GO:0009317">
    <property type="term" value="C:acetyl-CoA carboxylase complex"/>
    <property type="evidence" value="ECO:0007669"/>
    <property type="project" value="InterPro"/>
</dbReference>
<dbReference type="PANTHER" id="PTHR45266:SF3">
    <property type="entry name" value="OXALOACETATE DECARBOXYLASE ALPHA CHAIN"/>
    <property type="match status" value="1"/>
</dbReference>
<dbReference type="PROSITE" id="PS50968">
    <property type="entry name" value="BIOTINYL_LIPOYL"/>
    <property type="match status" value="1"/>
</dbReference>
<feature type="domain" description="Lipoyl-binding" evidence="5">
    <location>
        <begin position="73"/>
        <end position="149"/>
    </location>
</feature>
<dbReference type="SUPFAM" id="SSF51230">
    <property type="entry name" value="Single hybrid motif"/>
    <property type="match status" value="1"/>
</dbReference>
<dbReference type="GO" id="GO:0003989">
    <property type="term" value="F:acetyl-CoA carboxylase activity"/>
    <property type="evidence" value="ECO:0007669"/>
    <property type="project" value="InterPro"/>
</dbReference>
<evidence type="ECO:0000313" key="6">
    <source>
        <dbReference type="EMBL" id="GIL40986.1"/>
    </source>
</evidence>
<evidence type="ECO:0000256" key="2">
    <source>
        <dbReference type="ARBA" id="ARBA00017562"/>
    </source>
</evidence>
<organism evidence="6 7">
    <name type="scientific">Roseiterribacter gracilis</name>
    <dbReference type="NCBI Taxonomy" id="2812848"/>
    <lineage>
        <taxon>Bacteria</taxon>
        <taxon>Pseudomonadati</taxon>
        <taxon>Pseudomonadota</taxon>
        <taxon>Alphaproteobacteria</taxon>
        <taxon>Rhodospirillales</taxon>
        <taxon>Roseiterribacteraceae</taxon>
        <taxon>Roseiterribacter</taxon>
    </lineage>
</organism>
<dbReference type="CDD" id="cd06850">
    <property type="entry name" value="biotinyl_domain"/>
    <property type="match status" value="1"/>
</dbReference>
<dbReference type="FunFam" id="2.40.50.100:FF:000003">
    <property type="entry name" value="Acetyl-CoA carboxylase biotin carboxyl carrier protein"/>
    <property type="match status" value="1"/>
</dbReference>
<dbReference type="NCBIfam" id="TIGR00531">
    <property type="entry name" value="BCCP"/>
    <property type="match status" value="1"/>
</dbReference>
<dbReference type="Proteomes" id="UP000681075">
    <property type="component" value="Unassembled WGS sequence"/>
</dbReference>
<keyword evidence="7" id="KW-1185">Reference proteome</keyword>
<gene>
    <name evidence="6" type="primary">accB</name>
    <name evidence="6" type="ORF">TMPK1_32230</name>
</gene>
<evidence type="ECO:0000313" key="7">
    <source>
        <dbReference type="Proteomes" id="UP000681075"/>
    </source>
</evidence>
<evidence type="ECO:0000256" key="3">
    <source>
        <dbReference type="ARBA" id="ARBA00023267"/>
    </source>
</evidence>
<dbReference type="InterPro" id="IPR050709">
    <property type="entry name" value="Biotin_Carboxyl_Carrier/Decarb"/>
</dbReference>